<dbReference type="InterPro" id="IPR017455">
    <property type="entry name" value="Znf_FYVE-rel"/>
</dbReference>
<dbReference type="InterPro" id="IPR011011">
    <property type="entry name" value="Znf_FYVE_PHD"/>
</dbReference>
<feature type="repeat" description="RCC1" evidence="6">
    <location>
        <begin position="375"/>
        <end position="426"/>
    </location>
</feature>
<dbReference type="PROSITE" id="PS50012">
    <property type="entry name" value="RCC1_3"/>
    <property type="match status" value="6"/>
</dbReference>
<dbReference type="PANTHER" id="PTHR22870:SF456">
    <property type="entry name" value="OS01G0700200 PROTEIN"/>
    <property type="match status" value="1"/>
</dbReference>
<evidence type="ECO:0000256" key="7">
    <source>
        <dbReference type="SAM" id="MobiDB-lite"/>
    </source>
</evidence>
<keyword evidence="4" id="KW-0862">Zinc</keyword>
<dbReference type="AlphaFoldDB" id="A0A0D3ESX9"/>
<dbReference type="GO" id="GO:0008270">
    <property type="term" value="F:zinc ion binding"/>
    <property type="evidence" value="ECO:0007669"/>
    <property type="project" value="UniProtKB-KW"/>
</dbReference>
<dbReference type="PANTHER" id="PTHR22870">
    <property type="entry name" value="REGULATOR OF CHROMOSOME CONDENSATION"/>
    <property type="match status" value="1"/>
</dbReference>
<organism evidence="10">
    <name type="scientific">Oryza barthii</name>
    <dbReference type="NCBI Taxonomy" id="65489"/>
    <lineage>
        <taxon>Eukaryota</taxon>
        <taxon>Viridiplantae</taxon>
        <taxon>Streptophyta</taxon>
        <taxon>Embryophyta</taxon>
        <taxon>Tracheophyta</taxon>
        <taxon>Spermatophyta</taxon>
        <taxon>Magnoliopsida</taxon>
        <taxon>Liliopsida</taxon>
        <taxon>Poales</taxon>
        <taxon>Poaceae</taxon>
        <taxon>BOP clade</taxon>
        <taxon>Oryzoideae</taxon>
        <taxon>Oryzeae</taxon>
        <taxon>Oryzinae</taxon>
        <taxon>Oryza</taxon>
    </lineage>
</organism>
<dbReference type="InterPro" id="IPR000408">
    <property type="entry name" value="Reg_chr_condens"/>
</dbReference>
<feature type="region of interest" description="Disordered" evidence="7">
    <location>
        <begin position="753"/>
        <end position="773"/>
    </location>
</feature>
<dbReference type="InterPro" id="IPR000306">
    <property type="entry name" value="Znf_FYVE"/>
</dbReference>
<dbReference type="Pfam" id="PF25390">
    <property type="entry name" value="WD40_RLD"/>
    <property type="match status" value="1"/>
</dbReference>
<evidence type="ECO:0000256" key="6">
    <source>
        <dbReference type="PROSITE-ProRule" id="PRU00235"/>
    </source>
</evidence>
<keyword evidence="2" id="KW-0677">Repeat</keyword>
<dbReference type="PROSITE" id="PS50178">
    <property type="entry name" value="ZF_FYVE"/>
    <property type="match status" value="1"/>
</dbReference>
<evidence type="ECO:0000256" key="1">
    <source>
        <dbReference type="ARBA" id="ARBA00022723"/>
    </source>
</evidence>
<dbReference type="CDD" id="cd13365">
    <property type="entry name" value="PH_PLC_plant-like"/>
    <property type="match status" value="1"/>
</dbReference>
<evidence type="ECO:0008006" key="12">
    <source>
        <dbReference type="Google" id="ProtNLM"/>
    </source>
</evidence>
<dbReference type="SUPFAM" id="SSF57903">
    <property type="entry name" value="FYVE/PHD zinc finger"/>
    <property type="match status" value="1"/>
</dbReference>
<dbReference type="EnsemblPlants" id="OBART01G27750.1">
    <property type="protein sequence ID" value="OBART01G27750.1"/>
    <property type="gene ID" value="OBART01G27750"/>
</dbReference>
<dbReference type="SUPFAM" id="SSF50729">
    <property type="entry name" value="PH domain-like"/>
    <property type="match status" value="1"/>
</dbReference>
<evidence type="ECO:0000256" key="5">
    <source>
        <dbReference type="PROSITE-ProRule" id="PRU00091"/>
    </source>
</evidence>
<evidence type="ECO:0000256" key="4">
    <source>
        <dbReference type="ARBA" id="ARBA00022833"/>
    </source>
</evidence>
<dbReference type="eggNOG" id="ENOG502QVGP">
    <property type="taxonomic scope" value="Eukaryota"/>
</dbReference>
<feature type="region of interest" description="Disordered" evidence="7">
    <location>
        <begin position="665"/>
        <end position="701"/>
    </location>
</feature>
<feature type="repeat" description="RCC1" evidence="6">
    <location>
        <begin position="489"/>
        <end position="540"/>
    </location>
</feature>
<dbReference type="HOGENOM" id="CLU_005343_0_0_1"/>
<dbReference type="PaxDb" id="65489-OBART01G27750.1"/>
<evidence type="ECO:0000256" key="2">
    <source>
        <dbReference type="ARBA" id="ARBA00022737"/>
    </source>
</evidence>
<name>A0A0D3ESX9_9ORYZ</name>
<reference evidence="10" key="2">
    <citation type="submission" date="2015-03" db="UniProtKB">
        <authorList>
            <consortium name="EnsemblPlants"/>
        </authorList>
    </citation>
    <scope>IDENTIFICATION</scope>
</reference>
<protein>
    <recommendedName>
        <fullName evidence="12">FYVE-type domain-containing protein</fullName>
    </recommendedName>
</protein>
<dbReference type="PROSITE" id="PS00626">
    <property type="entry name" value="RCC1_2"/>
    <property type="match status" value="1"/>
</dbReference>
<feature type="compositionally biased region" description="Basic and acidic residues" evidence="7">
    <location>
        <begin position="677"/>
        <end position="692"/>
    </location>
</feature>
<feature type="domain" description="FYVE-type" evidence="8">
    <location>
        <begin position="597"/>
        <end position="659"/>
    </location>
</feature>
<dbReference type="Gene3D" id="2.130.10.30">
    <property type="entry name" value="Regulator of chromosome condensation 1/beta-lactamase-inhibitor protein II"/>
    <property type="match status" value="2"/>
</dbReference>
<evidence type="ECO:0000313" key="11">
    <source>
        <dbReference type="Proteomes" id="UP000026960"/>
    </source>
</evidence>
<feature type="compositionally biased region" description="Polar residues" evidence="7">
    <location>
        <begin position="1009"/>
        <end position="1021"/>
    </location>
</feature>
<feature type="repeat" description="RCC1" evidence="6">
    <location>
        <begin position="437"/>
        <end position="488"/>
    </location>
</feature>
<feature type="repeat" description="RCC1" evidence="6">
    <location>
        <begin position="541"/>
        <end position="592"/>
    </location>
</feature>
<dbReference type="InterPro" id="IPR058923">
    <property type="entry name" value="RCC1-like_dom"/>
</dbReference>
<evidence type="ECO:0000256" key="3">
    <source>
        <dbReference type="ARBA" id="ARBA00022771"/>
    </source>
</evidence>
<dbReference type="FunFam" id="2.130.10.30:FF:000028">
    <property type="entry name" value="PH, RCC1 and FYVE domains-containing protein 1"/>
    <property type="match status" value="1"/>
</dbReference>
<dbReference type="SMART" id="SM00064">
    <property type="entry name" value="FYVE"/>
    <property type="match status" value="1"/>
</dbReference>
<dbReference type="Pfam" id="PF01363">
    <property type="entry name" value="FYVE"/>
    <property type="match status" value="1"/>
</dbReference>
<evidence type="ECO:0000259" key="8">
    <source>
        <dbReference type="PROSITE" id="PS50178"/>
    </source>
</evidence>
<dbReference type="Gene3D" id="2.30.29.30">
    <property type="entry name" value="Pleckstrin-homology domain (PH domain)/Phosphotyrosine-binding domain (PTB)"/>
    <property type="match status" value="1"/>
</dbReference>
<dbReference type="PRINTS" id="PR00633">
    <property type="entry name" value="RCCNDNSATION"/>
</dbReference>
<evidence type="ECO:0000259" key="9">
    <source>
        <dbReference type="PROSITE" id="PS51514"/>
    </source>
</evidence>
<dbReference type="Gene3D" id="3.30.40.10">
    <property type="entry name" value="Zinc/RING finger domain, C3HC4 (zinc finger)"/>
    <property type="match status" value="1"/>
</dbReference>
<dbReference type="InterPro" id="IPR051210">
    <property type="entry name" value="Ub_ligase/GEF_domain"/>
</dbReference>
<evidence type="ECO:0000313" key="10">
    <source>
        <dbReference type="EnsemblPlants" id="OBART01G27750.1"/>
    </source>
</evidence>
<dbReference type="STRING" id="65489.A0A0D3ESX9"/>
<dbReference type="PROSITE" id="PS51514">
    <property type="entry name" value="BRX"/>
    <property type="match status" value="1"/>
</dbReference>
<dbReference type="Pfam" id="PF08381">
    <property type="entry name" value="BRX"/>
    <property type="match status" value="1"/>
</dbReference>
<dbReference type="InterPro" id="IPR013591">
    <property type="entry name" value="Brevis_radix_dom"/>
</dbReference>
<dbReference type="InterPro" id="IPR011993">
    <property type="entry name" value="PH-like_dom_sf"/>
</dbReference>
<keyword evidence="1" id="KW-0479">Metal-binding</keyword>
<dbReference type="Proteomes" id="UP000026960">
    <property type="component" value="Chromosome 1"/>
</dbReference>
<accession>A0A0D3ESX9</accession>
<proteinExistence type="predicted"/>
<sequence>MESKSPSTKLIKYSRRGKPKIRAFRLSSDETSLIWFSHKKEKFLRLSSVTKIIPGQRTAVFGRFLHPEKDYLSFSLIFKNGQRSLDLVCKDQAEVEVWFSALEGLISSFRKKSLINEHKDRVSFSEEVTYYQDRHSYDSTLDITSNISRSFNSAGYCGTNSFSFRKSDVGFDRLNMIRTSAADSSRVSISSALSSYSQGSGTDDIESLGDVYVWGEVWTDVTPSDGHTSSSCSKVDVLIPKPLESDVVLDVNQIACGTRHVALTTRQGEVFTWGEEFGGRLGHGTDADISRPKLVESLSLTVVDLISCGEFHTCAVTTSGDLFNWGDGSYNVGLLGCGTEVSYWLPKKVSGPLEGLQVLSVACGSWHSALTTSSGKLYTFGDGTFGVLGHGDRETLAYPKEVEALSGFKTIKVACGIWHSAAIVEVTNQTGANVMSKKLYTWGDGDKNRLGHGDKEPRLVPKCVQALLEYNFHQLACGHNMTVALATSGRVFTMGSSSNGQLGNPKSDGKQPCLVQDRLASELVEEISCGASHVTVLTSRSEVYTWGMGANGRLGHGDLKDRKKPCLVEALKDRHVKSISCGSNFTTCICIHKWVSGADQSVCTGCRQAFGFTRKRHDCYNCGLVHCHACSSRKVLKAALAPTPGKPHRVCDSCFLKLKAAETGSNNSNRRNAVTRRSIDGREKLERPEIRPSRTTAPAESVKYTEVKAARDDMRASQISSLLQFKDLSFSALQPTAMSPAVTMSPAVPALSTPSPYTKKTKSPAPAIPQFPKTDIDNLQKSNELLNQEILKQKCEAQHEQLQISDKKTKTVVSMATEEYTRCSAVVEFVKFLDNELNGIVHELPSDAAESLKALQNQVQALLREQRSHPSELLNPMDHDGIQLSSGGNALHDFSNHRSGSTRYLFMSQDASSASGSAISLTSEPPSHRGMEHHAKVPNDFVPKHDTHGEVQLIEQFEPGVYVTLIQLKDGSKVFKRVRFSKKKFAENQAEEWWRENQERVFKKYSHPTVPQTTSTKTGSSNEEEHHS</sequence>
<keyword evidence="11" id="KW-1185">Reference proteome</keyword>
<reference evidence="10" key="1">
    <citation type="journal article" date="2009" name="Rice">
        <title>De Novo Next Generation Sequencing of Plant Genomes.</title>
        <authorList>
            <person name="Rounsley S."/>
            <person name="Marri P.R."/>
            <person name="Yu Y."/>
            <person name="He R."/>
            <person name="Sisneros N."/>
            <person name="Goicoechea J.L."/>
            <person name="Lee S.J."/>
            <person name="Angelova A."/>
            <person name="Kudrna D."/>
            <person name="Luo M."/>
            <person name="Affourtit J."/>
            <person name="Desany B."/>
            <person name="Knight J."/>
            <person name="Niazi F."/>
            <person name="Egholm M."/>
            <person name="Wing R.A."/>
        </authorList>
    </citation>
    <scope>NUCLEOTIDE SEQUENCE [LARGE SCALE GENOMIC DNA]</scope>
    <source>
        <strain evidence="10">cv. IRGC 105608</strain>
    </source>
</reference>
<feature type="region of interest" description="Disordered" evidence="7">
    <location>
        <begin position="1004"/>
        <end position="1028"/>
    </location>
</feature>
<dbReference type="InterPro" id="IPR009091">
    <property type="entry name" value="RCC1/BLIP-II"/>
</dbReference>
<feature type="repeat" description="RCC1" evidence="6">
    <location>
        <begin position="268"/>
        <end position="319"/>
    </location>
</feature>
<dbReference type="SUPFAM" id="SSF50985">
    <property type="entry name" value="RCC1/BLIP-II"/>
    <property type="match status" value="1"/>
</dbReference>
<keyword evidence="3 5" id="KW-0863">Zinc-finger</keyword>
<feature type="domain" description="BRX" evidence="9">
    <location>
        <begin position="951"/>
        <end position="1006"/>
    </location>
</feature>
<feature type="repeat" description="RCC1" evidence="6">
    <location>
        <begin position="320"/>
        <end position="374"/>
    </location>
</feature>
<dbReference type="InterPro" id="IPR013083">
    <property type="entry name" value="Znf_RING/FYVE/PHD"/>
</dbReference>
<dbReference type="Gramene" id="OBART01G27750.1">
    <property type="protein sequence ID" value="OBART01G27750.1"/>
    <property type="gene ID" value="OBART01G27750"/>
</dbReference>